<gene>
    <name evidence="5" type="ORF">PNK_2189</name>
</gene>
<dbReference type="GO" id="GO:0008168">
    <property type="term" value="F:methyltransferase activity"/>
    <property type="evidence" value="ECO:0007669"/>
    <property type="project" value="UniProtKB-KW"/>
</dbReference>
<evidence type="ECO:0000256" key="1">
    <source>
        <dbReference type="ARBA" id="ARBA00022603"/>
    </source>
</evidence>
<sequence length="246" mass="28235">MKNRSSKLEKIDLGPPHYTPKQYRNCLYQLDRVGRFLGGDRASFWAFKQLKKPPESILDVGCGGGLFTQRLAKHYPKAKVTGIDLSREAIDFAKRHLSPNDLPQARVNFSVSDSASLDYPSHSFDVVTATLVCHHLKDCELVEFLRQAVRVAKQAVILNDLHRHSLAWLGFAAIMPFFFPNRLVWHDGLLSIRRSFTCTDWITLLNEANIPLNRCSINWHWAFRWTVTIDTSEPFDANLMRSNHET</sequence>
<dbReference type="Pfam" id="PF13649">
    <property type="entry name" value="Methyltransf_25"/>
    <property type="match status" value="1"/>
</dbReference>
<dbReference type="PANTHER" id="PTHR43464:SF19">
    <property type="entry name" value="UBIQUINONE BIOSYNTHESIS O-METHYLTRANSFERASE, MITOCHONDRIAL"/>
    <property type="match status" value="1"/>
</dbReference>
<evidence type="ECO:0000259" key="4">
    <source>
        <dbReference type="Pfam" id="PF13649"/>
    </source>
</evidence>
<dbReference type="KEGG" id="pnl:PNK_2189"/>
<accession>A0A0U5JE48</accession>
<keyword evidence="2" id="KW-0808">Transferase</keyword>
<proteinExistence type="predicted"/>
<dbReference type="EMBL" id="LN879502">
    <property type="protein sequence ID" value="CUI17790.1"/>
    <property type="molecule type" value="Genomic_DNA"/>
</dbReference>
<keyword evidence="1" id="KW-0489">Methyltransferase</keyword>
<dbReference type="STRING" id="389348.PNK_2189"/>
<dbReference type="Proteomes" id="UP000069902">
    <property type="component" value="Chromosome cPNK"/>
</dbReference>
<dbReference type="RefSeq" id="WP_059061999.1">
    <property type="nucleotide sequence ID" value="NZ_LN879502.1"/>
</dbReference>
<evidence type="ECO:0000313" key="5">
    <source>
        <dbReference type="EMBL" id="CUI17790.1"/>
    </source>
</evidence>
<dbReference type="InterPro" id="IPR029063">
    <property type="entry name" value="SAM-dependent_MTases_sf"/>
</dbReference>
<evidence type="ECO:0000256" key="2">
    <source>
        <dbReference type="ARBA" id="ARBA00022679"/>
    </source>
</evidence>
<dbReference type="AlphaFoldDB" id="A0A0U5JE48"/>
<dbReference type="InterPro" id="IPR041698">
    <property type="entry name" value="Methyltransf_25"/>
</dbReference>
<protein>
    <recommendedName>
        <fullName evidence="4">Methyltransferase domain-containing protein</fullName>
    </recommendedName>
</protein>
<keyword evidence="6" id="KW-1185">Reference proteome</keyword>
<keyword evidence="3" id="KW-0949">S-adenosyl-L-methionine</keyword>
<dbReference type="InParanoid" id="A0A0U5JE48"/>
<dbReference type="CDD" id="cd02440">
    <property type="entry name" value="AdoMet_MTases"/>
    <property type="match status" value="1"/>
</dbReference>
<organism evidence="5 6">
    <name type="scientific">Candidatus Protochlamydia naegleriophila</name>
    <dbReference type="NCBI Taxonomy" id="389348"/>
    <lineage>
        <taxon>Bacteria</taxon>
        <taxon>Pseudomonadati</taxon>
        <taxon>Chlamydiota</taxon>
        <taxon>Chlamydiia</taxon>
        <taxon>Parachlamydiales</taxon>
        <taxon>Parachlamydiaceae</taxon>
        <taxon>Candidatus Protochlamydia</taxon>
    </lineage>
</organism>
<evidence type="ECO:0000256" key="3">
    <source>
        <dbReference type="ARBA" id="ARBA00022691"/>
    </source>
</evidence>
<dbReference type="GO" id="GO:0032259">
    <property type="term" value="P:methylation"/>
    <property type="evidence" value="ECO:0007669"/>
    <property type="project" value="UniProtKB-KW"/>
</dbReference>
<dbReference type="SUPFAM" id="SSF53335">
    <property type="entry name" value="S-adenosyl-L-methionine-dependent methyltransferases"/>
    <property type="match status" value="1"/>
</dbReference>
<evidence type="ECO:0000313" key="6">
    <source>
        <dbReference type="Proteomes" id="UP000069902"/>
    </source>
</evidence>
<dbReference type="PATRIC" id="fig|389348.3.peg.2461"/>
<name>A0A0U5JE48_9BACT</name>
<dbReference type="PANTHER" id="PTHR43464">
    <property type="entry name" value="METHYLTRANSFERASE"/>
    <property type="match status" value="1"/>
</dbReference>
<feature type="domain" description="Methyltransferase" evidence="4">
    <location>
        <begin position="57"/>
        <end position="154"/>
    </location>
</feature>
<reference evidence="6" key="1">
    <citation type="submission" date="2015-09" db="EMBL/GenBank/DDBJ databases">
        <authorList>
            <person name="Bertelli C."/>
        </authorList>
    </citation>
    <scope>NUCLEOTIDE SEQUENCE [LARGE SCALE GENOMIC DNA]</scope>
    <source>
        <strain evidence="6">KNic</strain>
    </source>
</reference>
<dbReference type="Gene3D" id="3.40.50.150">
    <property type="entry name" value="Vaccinia Virus protein VP39"/>
    <property type="match status" value="1"/>
</dbReference>